<dbReference type="Gene3D" id="3.30.70.270">
    <property type="match status" value="1"/>
</dbReference>
<accession>A8F8N3</accession>
<proteinExistence type="predicted"/>
<feature type="domain" description="GGDEF" evidence="2">
    <location>
        <begin position="335"/>
        <end position="466"/>
    </location>
</feature>
<dbReference type="SUPFAM" id="SSF55073">
    <property type="entry name" value="Nucleotide cyclase"/>
    <property type="match status" value="1"/>
</dbReference>
<dbReference type="CDD" id="cd01949">
    <property type="entry name" value="GGDEF"/>
    <property type="match status" value="1"/>
</dbReference>
<organism evidence="3 4">
    <name type="scientific">Pseudothermotoga lettingae (strain ATCC BAA-301 / DSM 14385 / NBRC 107922 / TMO)</name>
    <name type="common">Thermotoga lettingae</name>
    <dbReference type="NCBI Taxonomy" id="416591"/>
    <lineage>
        <taxon>Bacteria</taxon>
        <taxon>Thermotogati</taxon>
        <taxon>Thermotogota</taxon>
        <taxon>Thermotogae</taxon>
        <taxon>Thermotogales</taxon>
        <taxon>Thermotogaceae</taxon>
        <taxon>Pseudothermotoga</taxon>
    </lineage>
</organism>
<dbReference type="OrthoDB" id="45260at2"/>
<dbReference type="SUPFAM" id="SSF55781">
    <property type="entry name" value="GAF domain-like"/>
    <property type="match status" value="1"/>
</dbReference>
<dbReference type="Proteomes" id="UP000002016">
    <property type="component" value="Chromosome"/>
</dbReference>
<name>A8F8N3_PSELT</name>
<dbReference type="KEGG" id="tle:Tlet_1963"/>
<dbReference type="InterPro" id="IPR000160">
    <property type="entry name" value="GGDEF_dom"/>
</dbReference>
<dbReference type="InterPro" id="IPR029787">
    <property type="entry name" value="Nucleotide_cyclase"/>
</dbReference>
<evidence type="ECO:0000313" key="3">
    <source>
        <dbReference type="EMBL" id="ABV34517.1"/>
    </source>
</evidence>
<dbReference type="InterPro" id="IPR000014">
    <property type="entry name" value="PAS"/>
</dbReference>
<protein>
    <submittedName>
        <fullName evidence="3">Diguanylate cyclase with PAS/PAC sensor</fullName>
    </submittedName>
</protein>
<dbReference type="FunFam" id="3.30.70.270:FF:000001">
    <property type="entry name" value="Diguanylate cyclase domain protein"/>
    <property type="match status" value="1"/>
</dbReference>
<dbReference type="CDD" id="cd00130">
    <property type="entry name" value="PAS"/>
    <property type="match status" value="1"/>
</dbReference>
<dbReference type="InterPro" id="IPR035965">
    <property type="entry name" value="PAS-like_dom_sf"/>
</dbReference>
<dbReference type="SMART" id="SM00091">
    <property type="entry name" value="PAS"/>
    <property type="match status" value="1"/>
</dbReference>
<dbReference type="PANTHER" id="PTHR46663">
    <property type="entry name" value="DIGUANYLATE CYCLASE DGCT-RELATED"/>
    <property type="match status" value="1"/>
</dbReference>
<dbReference type="NCBIfam" id="TIGR00229">
    <property type="entry name" value="sensory_box"/>
    <property type="match status" value="1"/>
</dbReference>
<dbReference type="SMART" id="SM00267">
    <property type="entry name" value="GGDEF"/>
    <property type="match status" value="1"/>
</dbReference>
<dbReference type="Gene3D" id="3.30.450.20">
    <property type="entry name" value="PAS domain"/>
    <property type="match status" value="1"/>
</dbReference>
<dbReference type="Pfam" id="PF13426">
    <property type="entry name" value="PAS_9"/>
    <property type="match status" value="1"/>
</dbReference>
<sequence length="466" mass="53429">MKENSIRSFIQLLGIPTFIIDEDTTIIALNEEACKLIKLPKSVVEGKKSWTAFVHPKDLETMKKYHYERRKSCHVPEKYYFTLVDSEKNYREILINVSMIPNSSRSIVTLIDVTELKHLTDKFERKTRCQQAIMHFTGEVLKGKRKNHYQFLLEKAVEIIPGAQAGSVLLRGKRGIFYYKAAVGYDFQQLSRVFFRENELAQGLAKDVVKVTDFSINETLDKERSSILKAFGKINEIKVMLSIPIVVQKETIGFFNLDNFEDVDAFDEEAVETAKIFAGQIGVVFERLNLEKKIKDQNKTMRFLSYHDPLTGLPNRRMLEEEAERILSSSNRSGKTVSVIYIDLMGFKKINDQYGHSTGDKVLSVVAKRLKKCMRKSDFVARLGGDEFVFLLPGTPARLAVKLIERVIEQIETPIIQEGKKLKISANAGIAEYPKDGGYFEKILRNADRAMYHAKFQKLTYCIFES</sequence>
<dbReference type="SUPFAM" id="SSF55785">
    <property type="entry name" value="PYP-like sensor domain (PAS domain)"/>
    <property type="match status" value="1"/>
</dbReference>
<dbReference type="eggNOG" id="COG2199">
    <property type="taxonomic scope" value="Bacteria"/>
</dbReference>
<dbReference type="Gene3D" id="3.30.450.40">
    <property type="match status" value="1"/>
</dbReference>
<feature type="domain" description="PAS" evidence="1">
    <location>
        <begin position="2"/>
        <end position="64"/>
    </location>
</feature>
<dbReference type="PROSITE" id="PS50887">
    <property type="entry name" value="GGDEF"/>
    <property type="match status" value="1"/>
</dbReference>
<reference evidence="3 4" key="1">
    <citation type="submission" date="2007-08" db="EMBL/GenBank/DDBJ databases">
        <title>Complete sequence of Thermotoga lettingae TMO.</title>
        <authorList>
            <consortium name="US DOE Joint Genome Institute"/>
            <person name="Copeland A."/>
            <person name="Lucas S."/>
            <person name="Lapidus A."/>
            <person name="Barry K."/>
            <person name="Glavina del Rio T."/>
            <person name="Dalin E."/>
            <person name="Tice H."/>
            <person name="Pitluck S."/>
            <person name="Foster B."/>
            <person name="Bruce D."/>
            <person name="Schmutz J."/>
            <person name="Larimer F."/>
            <person name="Land M."/>
            <person name="Hauser L."/>
            <person name="Kyrpides N."/>
            <person name="Mikhailova N."/>
            <person name="Nelson K."/>
            <person name="Gogarten J.P."/>
            <person name="Noll K."/>
            <person name="Richardson P."/>
        </authorList>
    </citation>
    <scope>NUCLEOTIDE SEQUENCE [LARGE SCALE GENOMIC DNA]</scope>
    <source>
        <strain evidence="4">ATCC BAA-301 / DSM 14385 / NBRC 107922 / TMO</strain>
    </source>
</reference>
<dbReference type="EMBL" id="CP000812">
    <property type="protein sequence ID" value="ABV34517.1"/>
    <property type="molecule type" value="Genomic_DNA"/>
</dbReference>
<dbReference type="InterPro" id="IPR029016">
    <property type="entry name" value="GAF-like_dom_sf"/>
</dbReference>
<dbReference type="NCBIfam" id="TIGR00254">
    <property type="entry name" value="GGDEF"/>
    <property type="match status" value="1"/>
</dbReference>
<dbReference type="PANTHER" id="PTHR46663:SF2">
    <property type="entry name" value="GGDEF DOMAIN-CONTAINING PROTEIN"/>
    <property type="match status" value="1"/>
</dbReference>
<dbReference type="InterPro" id="IPR052163">
    <property type="entry name" value="DGC-Regulatory_Protein"/>
</dbReference>
<keyword evidence="4" id="KW-1185">Reference proteome</keyword>
<evidence type="ECO:0000259" key="1">
    <source>
        <dbReference type="PROSITE" id="PS50112"/>
    </source>
</evidence>
<dbReference type="InterPro" id="IPR043128">
    <property type="entry name" value="Rev_trsase/Diguanyl_cyclase"/>
</dbReference>
<dbReference type="PROSITE" id="PS50112">
    <property type="entry name" value="PAS"/>
    <property type="match status" value="1"/>
</dbReference>
<reference evidence="3 4" key="2">
    <citation type="journal article" date="2009" name="Proc. Natl. Acad. Sci. U.S.A.">
        <title>On the chimeric nature, thermophilic origin, and phylogenetic placement of the Thermotogales.</title>
        <authorList>
            <person name="Zhaxybayeva O."/>
            <person name="Swithers K.S."/>
            <person name="Lapierre P."/>
            <person name="Fournier G.P."/>
            <person name="Bickhart D.M."/>
            <person name="DeBoy R.T."/>
            <person name="Nelson K.E."/>
            <person name="Nesbo C.L."/>
            <person name="Doolittle W.F."/>
            <person name="Gogarten J.P."/>
            <person name="Noll K.M."/>
        </authorList>
    </citation>
    <scope>NUCLEOTIDE SEQUENCE [LARGE SCALE GENOMIC DNA]</scope>
    <source>
        <strain evidence="4">ATCC BAA-301 / DSM 14385 / NBRC 107922 / TMO</strain>
    </source>
</reference>
<dbReference type="HOGENOM" id="CLU_626719_0_0_0"/>
<evidence type="ECO:0000259" key="2">
    <source>
        <dbReference type="PROSITE" id="PS50887"/>
    </source>
</evidence>
<dbReference type="Pfam" id="PF13185">
    <property type="entry name" value="GAF_2"/>
    <property type="match status" value="1"/>
</dbReference>
<dbReference type="AlphaFoldDB" id="A8F8N3"/>
<dbReference type="Pfam" id="PF00990">
    <property type="entry name" value="GGDEF"/>
    <property type="match status" value="1"/>
</dbReference>
<dbReference type="InterPro" id="IPR003018">
    <property type="entry name" value="GAF"/>
</dbReference>
<evidence type="ECO:0000313" key="4">
    <source>
        <dbReference type="Proteomes" id="UP000002016"/>
    </source>
</evidence>
<dbReference type="RefSeq" id="WP_012003993.1">
    <property type="nucleotide sequence ID" value="NC_009828.1"/>
</dbReference>
<dbReference type="STRING" id="416591.Tlet_1963"/>
<gene>
    <name evidence="3" type="ordered locus">Tlet_1963</name>
</gene>